<keyword evidence="7" id="KW-1185">Reference proteome</keyword>
<dbReference type="InterPro" id="IPR019605">
    <property type="entry name" value="Misato_II_tubulin-like"/>
</dbReference>
<proteinExistence type="inferred from homology"/>
<sequence length="521" mass="59727">MECGEEIISLQFGSFANFVGAHYFNIQEAGFSYNPDFIPDIHPDRLFRTSKDKFGNYSDYTPRTVLVDDEINNSFVESCAENNVGETWENVSGQSENLETLPDLSAEQSQEIRNILFKSKNLKENLTNWTDFTNIPFHPKSFTYTSKEYGLSSPESTYYLGTCCAENISFWDRFEDNIRFFAEECDSLQGFQIISEGNSAYSAIASATLHYLRDEYVKKARILTPAYFIPENASYYQKQVHVCNSLSLLAEVSNNVDIIIPISMHQNPWNIKEPIRNVTLRNVNYQVFDKYENSAVLAAGFELITLAYRKRDELNISMKDYCEINLVGRCISNAGILIPFPTLEIHNLPNILKHWNGSFFNCISPFASSNYYSSVDIMYLYSKGILSKKSFDPTRNLMVEQSNEELLQHLNTFIQSTYSAKMMKHFSSSSKFRVPLTFPNVFDNNYNLVNQDFGKIGEFYGIGCLMNSNEIKNNLELLSSTALMNYRKLRLTTEQAAEIDFNSLIESLNCLASNYCDQHEL</sequence>
<dbReference type="Pfam" id="PF14881">
    <property type="entry name" value="Tubulin_3"/>
    <property type="match status" value="1"/>
</dbReference>
<reference evidence="6 7" key="1">
    <citation type="submission" date="2022-12" db="EMBL/GenBank/DDBJ databases">
        <title>Chromosome-level genome assembly of true bugs.</title>
        <authorList>
            <person name="Ma L."/>
            <person name="Li H."/>
        </authorList>
    </citation>
    <scope>NUCLEOTIDE SEQUENCE [LARGE SCALE GENOMIC DNA]</scope>
    <source>
        <strain evidence="6">Lab_2022b</strain>
    </source>
</reference>
<comment type="caution">
    <text evidence="6">The sequence shown here is derived from an EMBL/GenBank/DDBJ whole genome shotgun (WGS) entry which is preliminary data.</text>
</comment>
<evidence type="ECO:0000313" key="6">
    <source>
        <dbReference type="EMBL" id="KAK9497815.1"/>
    </source>
</evidence>
<dbReference type="Pfam" id="PF10644">
    <property type="entry name" value="Misat_Tub_SegII"/>
    <property type="match status" value="1"/>
</dbReference>
<evidence type="ECO:0000313" key="7">
    <source>
        <dbReference type="Proteomes" id="UP001461498"/>
    </source>
</evidence>
<dbReference type="InterPro" id="IPR029209">
    <property type="entry name" value="DML1/Misato_tubulin"/>
</dbReference>
<dbReference type="EMBL" id="JAPXFL010000013">
    <property type="protein sequence ID" value="KAK9497815.1"/>
    <property type="molecule type" value="Genomic_DNA"/>
</dbReference>
<protein>
    <submittedName>
        <fullName evidence="6">Uncharacterized protein</fullName>
    </submittedName>
</protein>
<evidence type="ECO:0000256" key="3">
    <source>
        <dbReference type="ARBA" id="ARBA00023128"/>
    </source>
</evidence>
<evidence type="ECO:0000256" key="2">
    <source>
        <dbReference type="ARBA" id="ARBA00008507"/>
    </source>
</evidence>
<dbReference type="GO" id="GO:0005739">
    <property type="term" value="C:mitochondrion"/>
    <property type="evidence" value="ECO:0007669"/>
    <property type="project" value="UniProtKB-SubCell"/>
</dbReference>
<dbReference type="AlphaFoldDB" id="A0AAW1CK35"/>
<dbReference type="SUPFAM" id="SSF52490">
    <property type="entry name" value="Tubulin nucleotide-binding domain-like"/>
    <property type="match status" value="1"/>
</dbReference>
<dbReference type="PANTHER" id="PTHR13391">
    <property type="entry name" value="MITOCHONDRIAL DISTRIBUTION REGULATOR MISATO"/>
    <property type="match status" value="1"/>
</dbReference>
<keyword evidence="3" id="KW-0496">Mitochondrion</keyword>
<dbReference type="InterPro" id="IPR036525">
    <property type="entry name" value="Tubulin/FtsZ_GTPase_sf"/>
</dbReference>
<organism evidence="6 7">
    <name type="scientific">Rhynocoris fuscipes</name>
    <dbReference type="NCBI Taxonomy" id="488301"/>
    <lineage>
        <taxon>Eukaryota</taxon>
        <taxon>Metazoa</taxon>
        <taxon>Ecdysozoa</taxon>
        <taxon>Arthropoda</taxon>
        <taxon>Hexapoda</taxon>
        <taxon>Insecta</taxon>
        <taxon>Pterygota</taxon>
        <taxon>Neoptera</taxon>
        <taxon>Paraneoptera</taxon>
        <taxon>Hemiptera</taxon>
        <taxon>Heteroptera</taxon>
        <taxon>Panheteroptera</taxon>
        <taxon>Cimicomorpha</taxon>
        <taxon>Reduviidae</taxon>
        <taxon>Harpactorinae</taxon>
        <taxon>Harpactorini</taxon>
        <taxon>Rhynocoris</taxon>
    </lineage>
</organism>
<name>A0AAW1CK35_9HEMI</name>
<accession>A0AAW1CK35</accession>
<comment type="similarity">
    <text evidence="2">Belongs to the misato family.</text>
</comment>
<evidence type="ECO:0000256" key="1">
    <source>
        <dbReference type="ARBA" id="ARBA00004173"/>
    </source>
</evidence>
<dbReference type="Proteomes" id="UP001461498">
    <property type="component" value="Unassembled WGS sequence"/>
</dbReference>
<comment type="subcellular location">
    <subcellularLocation>
        <location evidence="1">Mitochondrion</location>
    </subcellularLocation>
</comment>
<gene>
    <name evidence="6" type="ORF">O3M35_003735</name>
</gene>
<feature type="domain" description="DML1/Misato tubulin" evidence="5">
    <location>
        <begin position="124"/>
        <end position="308"/>
    </location>
</feature>
<dbReference type="InterPro" id="IPR049942">
    <property type="entry name" value="DML1/Misato"/>
</dbReference>
<evidence type="ECO:0000259" key="4">
    <source>
        <dbReference type="Pfam" id="PF10644"/>
    </source>
</evidence>
<dbReference type="PANTHER" id="PTHR13391:SF0">
    <property type="entry name" value="PROTEIN MISATO HOMOLOG 1"/>
    <property type="match status" value="1"/>
</dbReference>
<dbReference type="Gene3D" id="3.40.50.1440">
    <property type="entry name" value="Tubulin/FtsZ, GTPase domain"/>
    <property type="match status" value="1"/>
</dbReference>
<evidence type="ECO:0000259" key="5">
    <source>
        <dbReference type="Pfam" id="PF14881"/>
    </source>
</evidence>
<dbReference type="GO" id="GO:0007005">
    <property type="term" value="P:mitochondrion organization"/>
    <property type="evidence" value="ECO:0007669"/>
    <property type="project" value="InterPro"/>
</dbReference>
<feature type="domain" description="Misato Segment II tubulin-like" evidence="4">
    <location>
        <begin position="6"/>
        <end position="112"/>
    </location>
</feature>